<dbReference type="EMBL" id="AP022588">
    <property type="protein sequence ID" value="BBY26744.1"/>
    <property type="molecule type" value="Genomic_DNA"/>
</dbReference>
<dbReference type="GO" id="GO:0004568">
    <property type="term" value="F:chitinase activity"/>
    <property type="evidence" value="ECO:0007669"/>
    <property type="project" value="InterPro"/>
</dbReference>
<feature type="compositionally biased region" description="Low complexity" evidence="1">
    <location>
        <begin position="85"/>
        <end position="95"/>
    </location>
</feature>
<dbReference type="Proteomes" id="UP000467193">
    <property type="component" value="Chromosome"/>
</dbReference>
<evidence type="ECO:0000313" key="3">
    <source>
        <dbReference type="EMBL" id="BBY26744.1"/>
    </source>
</evidence>
<evidence type="ECO:0000256" key="1">
    <source>
        <dbReference type="SAM" id="MobiDB-lite"/>
    </source>
</evidence>
<feature type="domain" description="Glycoside hydrolase family 19 catalytic" evidence="2">
    <location>
        <begin position="171"/>
        <end position="243"/>
    </location>
</feature>
<dbReference type="Pfam" id="PF00182">
    <property type="entry name" value="Glyco_hydro_19"/>
    <property type="match status" value="1"/>
</dbReference>
<keyword evidence="4" id="KW-1185">Reference proteome</keyword>
<protein>
    <recommendedName>
        <fullName evidence="2">Glycoside hydrolase family 19 catalytic domain-containing protein</fullName>
    </recommendedName>
</protein>
<sequence length="282" mass="29596">MLRDAAGGFGGIADGLRGAAPGPALVGASSAMSGLETASACRQVADRLGGRATALGDRFAAHGDQLGAAAAAYERGDAESANRIEGVGPDAPAPGEEGEPPPDGGDYHPVTAEQLQKIVPEMTAQRAQEVVGPLNDAMRQGGMNTPKRQAAFISQVAVESDRFNTYEEYADGSDYEGRTDLGNTQPGDGTTYKGRGAIQVTGRDNYTRMSTDLGVDFVNHPELAADPKYAFKTALWYWESRDGNAVADGGDIVKITEMVNGGHNALDVRTGYYDQALRVLGR</sequence>
<dbReference type="PANTHER" id="PTHR34408:SF1">
    <property type="entry name" value="GLYCOSYL HYDROLASE FAMILY 19 DOMAIN-CONTAINING PROTEIN HI_1415"/>
    <property type="match status" value="1"/>
</dbReference>
<dbReference type="AlphaFoldDB" id="A0A7I7QKE0"/>
<dbReference type="Gene3D" id="1.10.530.10">
    <property type="match status" value="1"/>
</dbReference>
<dbReference type="GO" id="GO:0006032">
    <property type="term" value="P:chitin catabolic process"/>
    <property type="evidence" value="ECO:0007669"/>
    <property type="project" value="InterPro"/>
</dbReference>
<dbReference type="KEGG" id="msei:MSEDJ_08400"/>
<dbReference type="GO" id="GO:0016998">
    <property type="term" value="P:cell wall macromolecule catabolic process"/>
    <property type="evidence" value="ECO:0007669"/>
    <property type="project" value="InterPro"/>
</dbReference>
<dbReference type="InterPro" id="IPR000726">
    <property type="entry name" value="Glyco_hydro_19_cat"/>
</dbReference>
<dbReference type="PANTHER" id="PTHR34408">
    <property type="entry name" value="FAMILY PROTEIN, PUTATIVE-RELATED"/>
    <property type="match status" value="1"/>
</dbReference>
<evidence type="ECO:0000313" key="4">
    <source>
        <dbReference type="Proteomes" id="UP000467193"/>
    </source>
</evidence>
<evidence type="ECO:0000259" key="2">
    <source>
        <dbReference type="Pfam" id="PF00182"/>
    </source>
</evidence>
<proteinExistence type="predicted"/>
<name>A0A7I7QKE0_9MYCO</name>
<dbReference type="InterPro" id="IPR052354">
    <property type="entry name" value="Cell_Wall_Dynamics_Protein"/>
</dbReference>
<accession>A0A7I7QKE0</accession>
<dbReference type="SUPFAM" id="SSF53955">
    <property type="entry name" value="Lysozyme-like"/>
    <property type="match status" value="1"/>
</dbReference>
<gene>
    <name evidence="3" type="ORF">MSEDJ_08400</name>
</gene>
<dbReference type="InterPro" id="IPR023346">
    <property type="entry name" value="Lysozyme-like_dom_sf"/>
</dbReference>
<organism evidence="3 4">
    <name type="scientific">Mycolicibacterium sediminis</name>
    <dbReference type="NCBI Taxonomy" id="1286180"/>
    <lineage>
        <taxon>Bacteria</taxon>
        <taxon>Bacillati</taxon>
        <taxon>Actinomycetota</taxon>
        <taxon>Actinomycetes</taxon>
        <taxon>Mycobacteriales</taxon>
        <taxon>Mycobacteriaceae</taxon>
        <taxon>Mycolicibacterium</taxon>
    </lineage>
</organism>
<reference evidence="3 4" key="1">
    <citation type="journal article" date="2019" name="Emerg. Microbes Infect.">
        <title>Comprehensive subspecies identification of 175 nontuberculous mycobacteria species based on 7547 genomic profiles.</title>
        <authorList>
            <person name="Matsumoto Y."/>
            <person name="Kinjo T."/>
            <person name="Motooka D."/>
            <person name="Nabeya D."/>
            <person name="Jung N."/>
            <person name="Uechi K."/>
            <person name="Horii T."/>
            <person name="Iida T."/>
            <person name="Fujita J."/>
            <person name="Nakamura S."/>
        </authorList>
    </citation>
    <scope>NUCLEOTIDE SEQUENCE [LARGE SCALE GENOMIC DNA]</scope>
    <source>
        <strain evidence="3 4">JCM 17899</strain>
    </source>
</reference>
<feature type="region of interest" description="Disordered" evidence="1">
    <location>
        <begin position="72"/>
        <end position="106"/>
    </location>
</feature>